<evidence type="ECO:0000313" key="1">
    <source>
        <dbReference type="EMBL" id="QHU17088.1"/>
    </source>
</evidence>
<reference evidence="1" key="1">
    <citation type="journal article" date="2020" name="Nature">
        <title>Giant virus diversity and host interactions through global metagenomics.</title>
        <authorList>
            <person name="Schulz F."/>
            <person name="Roux S."/>
            <person name="Paez-Espino D."/>
            <person name="Jungbluth S."/>
            <person name="Walsh D.A."/>
            <person name="Denef V.J."/>
            <person name="McMahon K.D."/>
            <person name="Konstantinidis K.T."/>
            <person name="Eloe-Fadrosh E.A."/>
            <person name="Kyrpides N.C."/>
            <person name="Woyke T."/>
        </authorList>
    </citation>
    <scope>NUCLEOTIDE SEQUENCE</scope>
    <source>
        <strain evidence="1">GVMAG-S-3300012000-57</strain>
    </source>
</reference>
<protein>
    <submittedName>
        <fullName evidence="1">Uncharacterized protein</fullName>
    </submittedName>
</protein>
<dbReference type="AlphaFoldDB" id="A0A6C0KL88"/>
<organism evidence="1">
    <name type="scientific">viral metagenome</name>
    <dbReference type="NCBI Taxonomy" id="1070528"/>
    <lineage>
        <taxon>unclassified sequences</taxon>
        <taxon>metagenomes</taxon>
        <taxon>organismal metagenomes</taxon>
    </lineage>
</organism>
<accession>A0A6C0KL88</accession>
<dbReference type="EMBL" id="MN740898">
    <property type="protein sequence ID" value="QHU17088.1"/>
    <property type="molecule type" value="Genomic_DNA"/>
</dbReference>
<proteinExistence type="predicted"/>
<name>A0A6C0KL88_9ZZZZ</name>
<sequence>MECMMETGPIFLKTDDGKIINMQCIRWVKKMNDCMEVCLKSSGCTSMFGDTHKVCKMKNPGSYAKLHAYFEE</sequence>